<keyword evidence="3" id="KW-1185">Reference proteome</keyword>
<proteinExistence type="predicted"/>
<feature type="region of interest" description="Disordered" evidence="1">
    <location>
        <begin position="44"/>
        <end position="86"/>
    </location>
</feature>
<protein>
    <submittedName>
        <fullName evidence="2">Uncharacterized protein</fullName>
    </submittedName>
</protein>
<dbReference type="Proteomes" id="UP000826656">
    <property type="component" value="Unassembled WGS sequence"/>
</dbReference>
<feature type="compositionally biased region" description="Basic residues" evidence="1">
    <location>
        <begin position="74"/>
        <end position="86"/>
    </location>
</feature>
<evidence type="ECO:0000313" key="2">
    <source>
        <dbReference type="EMBL" id="KAH0776507.1"/>
    </source>
</evidence>
<reference evidence="2 3" key="1">
    <citation type="journal article" date="2021" name="bioRxiv">
        <title>Chromosome-scale and haplotype-resolved genome assembly of a tetraploid potato cultivar.</title>
        <authorList>
            <person name="Sun H."/>
            <person name="Jiao W.-B."/>
            <person name="Krause K."/>
            <person name="Campoy J.A."/>
            <person name="Goel M."/>
            <person name="Folz-Donahue K."/>
            <person name="Kukat C."/>
            <person name="Huettel B."/>
            <person name="Schneeberger K."/>
        </authorList>
    </citation>
    <scope>NUCLEOTIDE SEQUENCE [LARGE SCALE GENOMIC DNA]</scope>
    <source>
        <strain evidence="2">SolTubOtavaFocal</strain>
        <tissue evidence="2">Leaves</tissue>
    </source>
</reference>
<gene>
    <name evidence="2" type="ORF">KY290_007918</name>
</gene>
<comment type="caution">
    <text evidence="2">The sequence shown here is derived from an EMBL/GenBank/DDBJ whole genome shotgun (WGS) entry which is preliminary data.</text>
</comment>
<evidence type="ECO:0000313" key="3">
    <source>
        <dbReference type="Proteomes" id="UP000826656"/>
    </source>
</evidence>
<sequence>MQTQVAKLAEKPVQVPTPIIPDSLMQLLNQAPSTQLIDDLWGELPKNKSGKRKHKAGESNEELLADLSKEERWQHKKARRASMREV</sequence>
<accession>A0ABQ7W9M4</accession>
<evidence type="ECO:0000256" key="1">
    <source>
        <dbReference type="SAM" id="MobiDB-lite"/>
    </source>
</evidence>
<dbReference type="EMBL" id="JAIVGD010000003">
    <property type="protein sequence ID" value="KAH0776507.1"/>
    <property type="molecule type" value="Genomic_DNA"/>
</dbReference>
<organism evidence="2 3">
    <name type="scientific">Solanum tuberosum</name>
    <name type="common">Potato</name>
    <dbReference type="NCBI Taxonomy" id="4113"/>
    <lineage>
        <taxon>Eukaryota</taxon>
        <taxon>Viridiplantae</taxon>
        <taxon>Streptophyta</taxon>
        <taxon>Embryophyta</taxon>
        <taxon>Tracheophyta</taxon>
        <taxon>Spermatophyta</taxon>
        <taxon>Magnoliopsida</taxon>
        <taxon>eudicotyledons</taxon>
        <taxon>Gunneridae</taxon>
        <taxon>Pentapetalae</taxon>
        <taxon>asterids</taxon>
        <taxon>lamiids</taxon>
        <taxon>Solanales</taxon>
        <taxon>Solanaceae</taxon>
        <taxon>Solanoideae</taxon>
        <taxon>Solaneae</taxon>
        <taxon>Solanum</taxon>
    </lineage>
</organism>
<name>A0ABQ7W9M4_SOLTU</name>